<accession>A0ABV1BBW0</accession>
<evidence type="ECO:0000313" key="2">
    <source>
        <dbReference type="Proteomes" id="UP001473063"/>
    </source>
</evidence>
<dbReference type="Proteomes" id="UP001473063">
    <property type="component" value="Unassembled WGS sequence"/>
</dbReference>
<dbReference type="EMBL" id="JBBMEJ010000001">
    <property type="protein sequence ID" value="MEQ2369417.1"/>
    <property type="molecule type" value="Genomic_DNA"/>
</dbReference>
<reference evidence="1 2" key="1">
    <citation type="submission" date="2024-03" db="EMBL/GenBank/DDBJ databases">
        <title>Human intestinal bacterial collection.</title>
        <authorList>
            <person name="Pauvert C."/>
            <person name="Hitch T.C.A."/>
            <person name="Clavel T."/>
        </authorList>
    </citation>
    <scope>NUCLEOTIDE SEQUENCE [LARGE SCALE GENOMIC DNA]</scope>
    <source>
        <strain evidence="1 2">CLA-JM-H16</strain>
    </source>
</reference>
<dbReference type="RefSeq" id="WP_349055744.1">
    <property type="nucleotide sequence ID" value="NZ_JBBMEJ010000001.1"/>
</dbReference>
<comment type="caution">
    <text evidence="1">The sequence shown here is derived from an EMBL/GenBank/DDBJ whole genome shotgun (WGS) entry which is preliminary data.</text>
</comment>
<keyword evidence="2" id="KW-1185">Reference proteome</keyword>
<name>A0ABV1BBW0_9FIRM</name>
<organism evidence="1 2">
    <name type="scientific">Blautia aquisgranensis</name>
    <dbReference type="NCBI Taxonomy" id="3133153"/>
    <lineage>
        <taxon>Bacteria</taxon>
        <taxon>Bacillati</taxon>
        <taxon>Bacillota</taxon>
        <taxon>Clostridia</taxon>
        <taxon>Lachnospirales</taxon>
        <taxon>Lachnospiraceae</taxon>
        <taxon>Blautia</taxon>
    </lineage>
</organism>
<protein>
    <submittedName>
        <fullName evidence="1">Uncharacterized protein</fullName>
    </submittedName>
</protein>
<sequence>MREIEVSRLTDVIEKLCIEANEHLPEDVKEAIRTCHISQVCRVLLTSTVM</sequence>
<proteinExistence type="predicted"/>
<gene>
    <name evidence="1" type="ORF">WMO28_00400</name>
</gene>
<evidence type="ECO:0000313" key="1">
    <source>
        <dbReference type="EMBL" id="MEQ2369417.1"/>
    </source>
</evidence>